<dbReference type="GO" id="GO:0006865">
    <property type="term" value="P:amino acid transport"/>
    <property type="evidence" value="ECO:0007669"/>
    <property type="project" value="UniProtKB-KW"/>
</dbReference>
<evidence type="ECO:0000256" key="4">
    <source>
        <dbReference type="ARBA" id="ARBA00022692"/>
    </source>
</evidence>
<keyword evidence="3" id="KW-0813">Transport</keyword>
<feature type="transmembrane region" description="Helical" evidence="9">
    <location>
        <begin position="369"/>
        <end position="386"/>
    </location>
</feature>
<dbReference type="InterPro" id="IPR011701">
    <property type="entry name" value="MFS"/>
</dbReference>
<feature type="compositionally biased region" description="Basic and acidic residues" evidence="8">
    <location>
        <begin position="289"/>
        <end position="302"/>
    </location>
</feature>
<proteinExistence type="inferred from homology"/>
<dbReference type="GO" id="GO:0016020">
    <property type="term" value="C:membrane"/>
    <property type="evidence" value="ECO:0007669"/>
    <property type="project" value="UniProtKB-SubCell"/>
</dbReference>
<feature type="transmembrane region" description="Helical" evidence="9">
    <location>
        <begin position="152"/>
        <end position="174"/>
    </location>
</feature>
<dbReference type="SUPFAM" id="SSF103473">
    <property type="entry name" value="MFS general substrate transporter"/>
    <property type="match status" value="1"/>
</dbReference>
<evidence type="ECO:0000256" key="1">
    <source>
        <dbReference type="ARBA" id="ARBA00004141"/>
    </source>
</evidence>
<dbReference type="AlphaFoldDB" id="A0A086JVF7"/>
<dbReference type="GO" id="GO:0022857">
    <property type="term" value="F:transmembrane transporter activity"/>
    <property type="evidence" value="ECO:0007669"/>
    <property type="project" value="InterPro"/>
</dbReference>
<feature type="transmembrane region" description="Helical" evidence="9">
    <location>
        <begin position="218"/>
        <end position="238"/>
    </location>
</feature>
<feature type="transmembrane region" description="Helical" evidence="9">
    <location>
        <begin position="393"/>
        <end position="411"/>
    </location>
</feature>
<gene>
    <name evidence="10" type="ORF">TGDOM2_215490</name>
</gene>
<dbReference type="PANTHER" id="PTHR20772:SF2">
    <property type="entry name" value="PROTEIN FMP42"/>
    <property type="match status" value="1"/>
</dbReference>
<keyword evidence="7 9" id="KW-0472">Membrane</keyword>
<feature type="transmembrane region" description="Helical" evidence="9">
    <location>
        <begin position="417"/>
        <end position="439"/>
    </location>
</feature>
<feature type="transmembrane region" description="Helical" evidence="9">
    <location>
        <begin position="482"/>
        <end position="503"/>
    </location>
</feature>
<feature type="transmembrane region" description="Helical" evidence="9">
    <location>
        <begin position="35"/>
        <end position="55"/>
    </location>
</feature>
<protein>
    <submittedName>
        <fullName evidence="10">Transporter, major facilitator family protein</fullName>
    </submittedName>
</protein>
<evidence type="ECO:0000256" key="8">
    <source>
        <dbReference type="SAM" id="MobiDB-lite"/>
    </source>
</evidence>
<evidence type="ECO:0000313" key="10">
    <source>
        <dbReference type="EMBL" id="KFG36125.1"/>
    </source>
</evidence>
<evidence type="ECO:0000313" key="11">
    <source>
        <dbReference type="Proteomes" id="UP000028837"/>
    </source>
</evidence>
<comment type="caution">
    <text evidence="10">The sequence shown here is derived from an EMBL/GenBank/DDBJ whole genome shotgun (WGS) entry which is preliminary data.</text>
</comment>
<comment type="subcellular location">
    <subcellularLocation>
        <location evidence="1">Membrane</location>
        <topology evidence="1">Multi-pass membrane protein</topology>
    </subcellularLocation>
</comment>
<feature type="transmembrane region" description="Helical" evidence="9">
    <location>
        <begin position="451"/>
        <end position="470"/>
    </location>
</feature>
<comment type="similarity">
    <text evidence="2">Belongs to the SLC43A transporter (TC 2.A.1.44) family.</text>
</comment>
<dbReference type="InterPro" id="IPR036259">
    <property type="entry name" value="MFS_trans_sf"/>
</dbReference>
<organism evidence="10 11">
    <name type="scientific">Toxoplasma gondii GAB2-2007-GAL-DOM2</name>
    <dbReference type="NCBI Taxonomy" id="1130820"/>
    <lineage>
        <taxon>Eukaryota</taxon>
        <taxon>Sar</taxon>
        <taxon>Alveolata</taxon>
        <taxon>Apicomplexa</taxon>
        <taxon>Conoidasida</taxon>
        <taxon>Coccidia</taxon>
        <taxon>Eucoccidiorida</taxon>
        <taxon>Eimeriorina</taxon>
        <taxon>Sarcocystidae</taxon>
        <taxon>Toxoplasma</taxon>
    </lineage>
</organism>
<dbReference type="OrthoDB" id="330047at2759"/>
<evidence type="ECO:0000256" key="7">
    <source>
        <dbReference type="ARBA" id="ARBA00023136"/>
    </source>
</evidence>
<feature type="transmembrane region" description="Helical" evidence="9">
    <location>
        <begin position="181"/>
        <end position="206"/>
    </location>
</feature>
<dbReference type="InterPro" id="IPR052599">
    <property type="entry name" value="SLC43A_AATransporter"/>
</dbReference>
<evidence type="ECO:0000256" key="5">
    <source>
        <dbReference type="ARBA" id="ARBA00022970"/>
    </source>
</evidence>
<feature type="transmembrane region" description="Helical" evidence="9">
    <location>
        <begin position="126"/>
        <end position="146"/>
    </location>
</feature>
<evidence type="ECO:0000256" key="9">
    <source>
        <dbReference type="SAM" id="Phobius"/>
    </source>
</evidence>
<feature type="transmembrane region" description="Helical" evidence="9">
    <location>
        <begin position="99"/>
        <end position="119"/>
    </location>
</feature>
<reference evidence="10 11" key="1">
    <citation type="submission" date="2014-02" db="EMBL/GenBank/DDBJ databases">
        <authorList>
            <person name="Sibley D."/>
            <person name="Venepally P."/>
            <person name="Karamycheva S."/>
            <person name="Hadjithomas M."/>
            <person name="Khan A."/>
            <person name="Brunk B."/>
            <person name="Roos D."/>
            <person name="Caler E."/>
            <person name="Lorenzi H."/>
        </authorList>
    </citation>
    <scope>NUCLEOTIDE SEQUENCE [LARGE SCALE GENOMIC DNA]</scope>
    <source>
        <strain evidence="10 11">GAB2-2007-GAL-DOM2</strain>
    </source>
</reference>
<feature type="transmembrane region" description="Helical" evidence="9">
    <location>
        <begin position="329"/>
        <end position="349"/>
    </location>
</feature>
<name>A0A086JVF7_TOXGO</name>
<evidence type="ECO:0000256" key="2">
    <source>
        <dbReference type="ARBA" id="ARBA00006595"/>
    </source>
</evidence>
<dbReference type="Proteomes" id="UP000028837">
    <property type="component" value="Unassembled WGS sequence"/>
</dbReference>
<dbReference type="PANTHER" id="PTHR20772">
    <property type="entry name" value="PROTEIN FMP42"/>
    <property type="match status" value="1"/>
</dbReference>
<keyword evidence="6 9" id="KW-1133">Transmembrane helix</keyword>
<evidence type="ECO:0000256" key="3">
    <source>
        <dbReference type="ARBA" id="ARBA00022448"/>
    </source>
</evidence>
<accession>A0A086JVF7</accession>
<keyword evidence="4 9" id="KW-0812">Transmembrane</keyword>
<dbReference type="Pfam" id="PF07690">
    <property type="entry name" value="MFS_1"/>
    <property type="match status" value="1"/>
</dbReference>
<dbReference type="Gene3D" id="1.20.1250.20">
    <property type="entry name" value="MFS general substrate transporter like domains"/>
    <property type="match status" value="1"/>
</dbReference>
<dbReference type="EMBL" id="AHZU02001122">
    <property type="protein sequence ID" value="KFG36125.1"/>
    <property type="molecule type" value="Genomic_DNA"/>
</dbReference>
<evidence type="ECO:0000256" key="6">
    <source>
        <dbReference type="ARBA" id="ARBA00022989"/>
    </source>
</evidence>
<sequence>MAGLLSSCCGRVYALLPDSAHPSAQQKTPFGVNRYVLLVIYMIYALLTSSVYFGWRSMSAMLFKSGQFSWVCTGESADTSPEEGETDYLCALQDTKVQSLFTIAMACHFTCSAVAGYLLDTVGPKAVALLGQTFNALAWILLAFSGPNFRSVYPAFVFMGAGADVSVYPTLLIVNLFPGSTALIMATLGACISLSFFVPLVLRTMWESTGISFEAVCIGYAVAGPILCAVVAFFFIPFKAFKGVDNFSACVEAEKLANSPTAQSSPKAVDSPPCDEGASSRGRLAVSHNTERTAPDDEQEKDNTERISLSDLACDPRFKKQKVSFSSQAFTFLYFGICLYFTVCGWVMAYYQEAAGRFLCNDAEYTLEILTPLSTIPCLLFGVVINRIGIMPVILMLNTIGLLTYVCVVAAESVVAQYFSVIFFFMYISIFTTQMYVFVESTFDSAHFGKLIGVASLIGGLLSLISNVLYGDVTVGMLNGDTRPVVIALLAVIILMYPILLAMRTKRNRKKQMEQEDIRSRVLELKAAHAADAA</sequence>
<dbReference type="VEuPathDB" id="ToxoDB:TGDOM2_215490"/>
<feature type="region of interest" description="Disordered" evidence="8">
    <location>
        <begin position="261"/>
        <end position="302"/>
    </location>
</feature>
<keyword evidence="5" id="KW-0029">Amino-acid transport</keyword>